<evidence type="ECO:0000256" key="6">
    <source>
        <dbReference type="ARBA" id="ARBA00022840"/>
    </source>
</evidence>
<dbReference type="Proteomes" id="UP000316621">
    <property type="component" value="Chromosome 3"/>
</dbReference>
<dbReference type="InterPro" id="IPR045845">
    <property type="entry name" value="BSK"/>
</dbReference>
<dbReference type="InterPro" id="IPR058209">
    <property type="entry name" value="TPR_BSK1_C"/>
</dbReference>
<dbReference type="Gramene" id="RZC55699">
    <property type="protein sequence ID" value="RZC55699"/>
    <property type="gene ID" value="C5167_014553"/>
</dbReference>
<evidence type="ECO:0000259" key="8">
    <source>
        <dbReference type="Pfam" id="PF25575"/>
    </source>
</evidence>
<name>A0A4Y7J7J9_PAPSO</name>
<dbReference type="Pfam" id="PF25575">
    <property type="entry name" value="TPR_BSK1_C"/>
    <property type="match status" value="1"/>
</dbReference>
<organism evidence="9 10">
    <name type="scientific">Papaver somniferum</name>
    <name type="common">Opium poppy</name>
    <dbReference type="NCBI Taxonomy" id="3469"/>
    <lineage>
        <taxon>Eukaryota</taxon>
        <taxon>Viridiplantae</taxon>
        <taxon>Streptophyta</taxon>
        <taxon>Embryophyta</taxon>
        <taxon>Tracheophyta</taxon>
        <taxon>Spermatophyta</taxon>
        <taxon>Magnoliopsida</taxon>
        <taxon>Ranunculales</taxon>
        <taxon>Papaveraceae</taxon>
        <taxon>Papaveroideae</taxon>
        <taxon>Papaver</taxon>
    </lineage>
</organism>
<feature type="domain" description="Serine/threonine-protein kinase BSK1-like TPR repeats" evidence="8">
    <location>
        <begin position="61"/>
        <end position="103"/>
    </location>
</feature>
<dbReference type="STRING" id="3469.A0A4Y7J7J9"/>
<keyword evidence="5" id="KW-0418">Kinase</keyword>
<evidence type="ECO:0000313" key="9">
    <source>
        <dbReference type="EMBL" id="RZC55699.1"/>
    </source>
</evidence>
<comment type="subcellular location">
    <subcellularLocation>
        <location evidence="1">Endomembrane system</location>
    </subcellularLocation>
</comment>
<evidence type="ECO:0000256" key="3">
    <source>
        <dbReference type="ARBA" id="ARBA00022679"/>
    </source>
</evidence>
<gene>
    <name evidence="9" type="ORF">C5167_014553</name>
</gene>
<dbReference type="AlphaFoldDB" id="A0A4Y7J7J9"/>
<keyword evidence="2" id="KW-1003">Cell membrane</keyword>
<keyword evidence="3" id="KW-0808">Transferase</keyword>
<evidence type="ECO:0000313" key="10">
    <source>
        <dbReference type="Proteomes" id="UP000316621"/>
    </source>
</evidence>
<dbReference type="PANTHER" id="PTHR45863">
    <property type="entry name" value="SERINE/THREONINE-PROTEIN KINASE BSK5"/>
    <property type="match status" value="1"/>
</dbReference>
<evidence type="ECO:0000256" key="7">
    <source>
        <dbReference type="ARBA" id="ARBA00023136"/>
    </source>
</evidence>
<dbReference type="GO" id="GO:0005524">
    <property type="term" value="F:ATP binding"/>
    <property type="evidence" value="ECO:0007669"/>
    <property type="project" value="UniProtKB-KW"/>
</dbReference>
<reference evidence="9 10" key="1">
    <citation type="journal article" date="2018" name="Science">
        <title>The opium poppy genome and morphinan production.</title>
        <authorList>
            <person name="Guo L."/>
            <person name="Winzer T."/>
            <person name="Yang X."/>
            <person name="Li Y."/>
            <person name="Ning Z."/>
            <person name="He Z."/>
            <person name="Teodor R."/>
            <person name="Lu Y."/>
            <person name="Bowser T.A."/>
            <person name="Graham I.A."/>
            <person name="Ye K."/>
        </authorList>
    </citation>
    <scope>NUCLEOTIDE SEQUENCE [LARGE SCALE GENOMIC DNA]</scope>
    <source>
        <strain evidence="10">cv. HN1</strain>
        <tissue evidence="9">Leaves</tissue>
    </source>
</reference>
<evidence type="ECO:0000256" key="5">
    <source>
        <dbReference type="ARBA" id="ARBA00022777"/>
    </source>
</evidence>
<dbReference type="PANTHER" id="PTHR45863:SF47">
    <property type="entry name" value="SERINE_THREONINE-PROTEIN KINASE BSK3"/>
    <property type="match status" value="1"/>
</dbReference>
<dbReference type="GO" id="GO:0004672">
    <property type="term" value="F:protein kinase activity"/>
    <property type="evidence" value="ECO:0007669"/>
    <property type="project" value="InterPro"/>
</dbReference>
<evidence type="ECO:0000256" key="4">
    <source>
        <dbReference type="ARBA" id="ARBA00022741"/>
    </source>
</evidence>
<proteinExistence type="predicted"/>
<keyword evidence="4" id="KW-0547">Nucleotide-binding</keyword>
<keyword evidence="10" id="KW-1185">Reference proteome</keyword>
<protein>
    <recommendedName>
        <fullName evidence="8">Serine/threonine-protein kinase BSK1-like TPR repeats domain-containing protein</fullName>
    </recommendedName>
</protein>
<evidence type="ECO:0000256" key="2">
    <source>
        <dbReference type="ARBA" id="ARBA00022475"/>
    </source>
</evidence>
<keyword evidence="6" id="KW-0067">ATP-binding</keyword>
<dbReference type="GO" id="GO:0012505">
    <property type="term" value="C:endomembrane system"/>
    <property type="evidence" value="ECO:0007669"/>
    <property type="project" value="UniProtKB-SubCell"/>
</dbReference>
<evidence type="ECO:0000256" key="1">
    <source>
        <dbReference type="ARBA" id="ARBA00004308"/>
    </source>
</evidence>
<sequence>MQIEWIATQMLKVDSILTLISALVHQIFGDVMLGDLIGKRVLNERGEEVHKTWNVFSVFMSCQVSFQMWTNQMQDTLNSKKKGDAAYRKKLFEAAIECCTQGLWFVLQFVHNGVYVIA</sequence>
<dbReference type="EMBL" id="CM010717">
    <property type="protein sequence ID" value="RZC55699.1"/>
    <property type="molecule type" value="Genomic_DNA"/>
</dbReference>
<dbReference type="GO" id="GO:0009742">
    <property type="term" value="P:brassinosteroid mediated signaling pathway"/>
    <property type="evidence" value="ECO:0007669"/>
    <property type="project" value="InterPro"/>
</dbReference>
<keyword evidence="7" id="KW-0472">Membrane</keyword>
<accession>A0A4Y7J7J9</accession>